<organism evidence="2 3">
    <name type="scientific">Lithohypha guttulata</name>
    <dbReference type="NCBI Taxonomy" id="1690604"/>
    <lineage>
        <taxon>Eukaryota</taxon>
        <taxon>Fungi</taxon>
        <taxon>Dikarya</taxon>
        <taxon>Ascomycota</taxon>
        <taxon>Pezizomycotina</taxon>
        <taxon>Eurotiomycetes</taxon>
        <taxon>Chaetothyriomycetidae</taxon>
        <taxon>Chaetothyriales</taxon>
        <taxon>Trichomeriaceae</taxon>
        <taxon>Lithohypha</taxon>
    </lineage>
</organism>
<feature type="domain" description="BD-FAE-like" evidence="1">
    <location>
        <begin position="54"/>
        <end position="157"/>
    </location>
</feature>
<name>A0AAN7T3C1_9EURO</name>
<dbReference type="EMBL" id="JAVRRJ010000002">
    <property type="protein sequence ID" value="KAK5087977.1"/>
    <property type="molecule type" value="Genomic_DNA"/>
</dbReference>
<protein>
    <recommendedName>
        <fullName evidence="1">BD-FAE-like domain-containing protein</fullName>
    </recommendedName>
</protein>
<dbReference type="InterPro" id="IPR029058">
    <property type="entry name" value="AB_hydrolase_fold"/>
</dbReference>
<dbReference type="Proteomes" id="UP001309876">
    <property type="component" value="Unassembled WGS sequence"/>
</dbReference>
<proteinExistence type="predicted"/>
<gene>
    <name evidence="2" type="ORF">LTR05_002193</name>
</gene>
<accession>A0AAN7T3C1</accession>
<keyword evidence="3" id="KW-1185">Reference proteome</keyword>
<comment type="caution">
    <text evidence="2">The sequence shown here is derived from an EMBL/GenBank/DDBJ whole genome shotgun (WGS) entry which is preliminary data.</text>
</comment>
<dbReference type="AlphaFoldDB" id="A0AAN7T3C1"/>
<sequence>MDKLAGIPRQIGPSVMPTMQAYEPLLRANASAIRSTKSDGLAHANIGHFFAERLGYTTVIPDYRLLSHGARFPSGGEDVSLVIDWLREVLTKQNGYRNIDIFIVGNSAGGIHLSTYLFTPDFAASRSKVMTSDSEASVVLRGVIFLSVPFNFRQGDPSRDQVLQEYYGDEIDSRAPQGLLKAAMLQDPDAVLPNVTAMLLNGSLDPDDEIMDPRDEFLHEWKLLDERSRERLTVAMMEGHNHISPALSLGTNIEMEEAWGYQVGEFVDSLRS</sequence>
<evidence type="ECO:0000259" key="1">
    <source>
        <dbReference type="Pfam" id="PF20434"/>
    </source>
</evidence>
<dbReference type="Gene3D" id="3.40.50.1820">
    <property type="entry name" value="alpha/beta hydrolase"/>
    <property type="match status" value="1"/>
</dbReference>
<dbReference type="Pfam" id="PF20434">
    <property type="entry name" value="BD-FAE"/>
    <property type="match status" value="1"/>
</dbReference>
<evidence type="ECO:0000313" key="3">
    <source>
        <dbReference type="Proteomes" id="UP001309876"/>
    </source>
</evidence>
<reference evidence="2 3" key="1">
    <citation type="submission" date="2023-08" db="EMBL/GenBank/DDBJ databases">
        <title>Black Yeasts Isolated from many extreme environments.</title>
        <authorList>
            <person name="Coleine C."/>
            <person name="Stajich J.E."/>
            <person name="Selbmann L."/>
        </authorList>
    </citation>
    <scope>NUCLEOTIDE SEQUENCE [LARGE SCALE GENOMIC DNA]</scope>
    <source>
        <strain evidence="2 3">CCFEE 5910</strain>
    </source>
</reference>
<evidence type="ECO:0000313" key="2">
    <source>
        <dbReference type="EMBL" id="KAK5087977.1"/>
    </source>
</evidence>
<dbReference type="SUPFAM" id="SSF53474">
    <property type="entry name" value="alpha/beta-Hydrolases"/>
    <property type="match status" value="1"/>
</dbReference>
<dbReference type="InterPro" id="IPR049492">
    <property type="entry name" value="BD-FAE-like_dom"/>
</dbReference>